<dbReference type="EMBL" id="BK032817">
    <property type="protein sequence ID" value="DAF61773.1"/>
    <property type="molecule type" value="Genomic_DNA"/>
</dbReference>
<dbReference type="Pfam" id="PF04448">
    <property type="entry name" value="DUF551"/>
    <property type="match status" value="1"/>
</dbReference>
<sequence length="133" mass="14978">MNYKETIESLRCCFGFGVCSDCKAKNMTEEDPLPCKLNCKERLGLHAADLIERLTAENAALREKVPRWISVEERRPEPGKRVLATDGVFVGEAYRTSADTWRRYDGTAMRDCLGSIVTHWMPLPEAPEGNNAT</sequence>
<name>A0A8S5TEM3_9CAUD</name>
<dbReference type="InterPro" id="IPR007539">
    <property type="entry name" value="DUF551"/>
</dbReference>
<feature type="domain" description="DUF551" evidence="1">
    <location>
        <begin position="68"/>
        <end position="128"/>
    </location>
</feature>
<accession>A0A8S5TEM3</accession>
<organism evidence="2">
    <name type="scientific">Siphoviridae sp. ctbgC51</name>
    <dbReference type="NCBI Taxonomy" id="2827901"/>
    <lineage>
        <taxon>Viruses</taxon>
        <taxon>Duplodnaviria</taxon>
        <taxon>Heunggongvirae</taxon>
        <taxon>Uroviricota</taxon>
        <taxon>Caudoviricetes</taxon>
    </lineage>
</organism>
<protein>
    <recommendedName>
        <fullName evidence="1">DUF551 domain-containing protein</fullName>
    </recommendedName>
</protein>
<reference evidence="2" key="1">
    <citation type="journal article" date="2021" name="Proc. Natl. Acad. Sci. U.S.A.">
        <title>A Catalog of Tens of Thousands of Viruses from Human Metagenomes Reveals Hidden Associations with Chronic Diseases.</title>
        <authorList>
            <person name="Tisza M.J."/>
            <person name="Buck C.B."/>
        </authorList>
    </citation>
    <scope>NUCLEOTIDE SEQUENCE</scope>
    <source>
        <strain evidence="2">CtbgC51</strain>
    </source>
</reference>
<proteinExistence type="predicted"/>
<evidence type="ECO:0000313" key="2">
    <source>
        <dbReference type="EMBL" id="DAF61773.1"/>
    </source>
</evidence>
<evidence type="ECO:0000259" key="1">
    <source>
        <dbReference type="Pfam" id="PF04448"/>
    </source>
</evidence>